<dbReference type="PANTHER" id="PTHR11562">
    <property type="entry name" value="CATION EFFLUX PROTEIN/ ZINC TRANSPORTER"/>
    <property type="match status" value="1"/>
</dbReference>
<keyword evidence="3" id="KW-0862">Zinc</keyword>
<proteinExistence type="predicted"/>
<keyword evidence="3" id="KW-0406">Ion transport</keyword>
<evidence type="ECO:0000256" key="4">
    <source>
        <dbReference type="ARBA" id="ARBA00022989"/>
    </source>
</evidence>
<evidence type="ECO:0000256" key="5">
    <source>
        <dbReference type="ARBA" id="ARBA00023136"/>
    </source>
</evidence>
<evidence type="ECO:0000313" key="8">
    <source>
        <dbReference type="EMBL" id="GAA0592265.1"/>
    </source>
</evidence>
<dbReference type="Gene3D" id="1.20.1510.10">
    <property type="entry name" value="Cation efflux protein transmembrane domain"/>
    <property type="match status" value="1"/>
</dbReference>
<dbReference type="Proteomes" id="UP001501588">
    <property type="component" value="Unassembled WGS sequence"/>
</dbReference>
<dbReference type="NCBIfam" id="TIGR01297">
    <property type="entry name" value="CDF"/>
    <property type="match status" value="1"/>
</dbReference>
<feature type="transmembrane region" description="Helical" evidence="6">
    <location>
        <begin position="56"/>
        <end position="75"/>
    </location>
</feature>
<evidence type="ECO:0000256" key="6">
    <source>
        <dbReference type="SAM" id="Phobius"/>
    </source>
</evidence>
<protein>
    <submittedName>
        <fullName evidence="8">Cation transporter</fullName>
    </submittedName>
</protein>
<dbReference type="InterPro" id="IPR050681">
    <property type="entry name" value="CDF/SLC30A"/>
</dbReference>
<feature type="transmembrane region" description="Helical" evidence="6">
    <location>
        <begin position="176"/>
        <end position="194"/>
    </location>
</feature>
<name>A0ABP3QQM1_9PROT</name>
<feature type="transmembrane region" description="Helical" evidence="6">
    <location>
        <begin position="113"/>
        <end position="133"/>
    </location>
</feature>
<evidence type="ECO:0000256" key="2">
    <source>
        <dbReference type="ARBA" id="ARBA00022692"/>
    </source>
</evidence>
<feature type="transmembrane region" description="Helical" evidence="6">
    <location>
        <begin position="22"/>
        <end position="44"/>
    </location>
</feature>
<dbReference type="SUPFAM" id="SSF161111">
    <property type="entry name" value="Cation efflux protein transmembrane domain-like"/>
    <property type="match status" value="1"/>
</dbReference>
<keyword evidence="5 6" id="KW-0472">Membrane</keyword>
<keyword evidence="9" id="KW-1185">Reference proteome</keyword>
<dbReference type="EMBL" id="BAAAFZ010000053">
    <property type="protein sequence ID" value="GAA0592265.1"/>
    <property type="molecule type" value="Genomic_DNA"/>
</dbReference>
<accession>A0ABP3QQM1</accession>
<dbReference type="Pfam" id="PF01545">
    <property type="entry name" value="Cation_efflux"/>
    <property type="match status" value="1"/>
</dbReference>
<keyword evidence="2 6" id="KW-0812">Transmembrane</keyword>
<organism evidence="8 9">
    <name type="scientific">Craurococcus roseus</name>
    <dbReference type="NCBI Taxonomy" id="77585"/>
    <lineage>
        <taxon>Bacteria</taxon>
        <taxon>Pseudomonadati</taxon>
        <taxon>Pseudomonadota</taxon>
        <taxon>Alphaproteobacteria</taxon>
        <taxon>Acetobacterales</taxon>
        <taxon>Acetobacteraceae</taxon>
        <taxon>Craurococcus</taxon>
    </lineage>
</organism>
<dbReference type="InterPro" id="IPR058533">
    <property type="entry name" value="Cation_efflux_TM"/>
</dbReference>
<evidence type="ECO:0000256" key="1">
    <source>
        <dbReference type="ARBA" id="ARBA00004141"/>
    </source>
</evidence>
<keyword evidence="4 6" id="KW-1133">Transmembrane helix</keyword>
<reference evidence="9" key="1">
    <citation type="journal article" date="2019" name="Int. J. Syst. Evol. Microbiol.">
        <title>The Global Catalogue of Microorganisms (GCM) 10K type strain sequencing project: providing services to taxonomists for standard genome sequencing and annotation.</title>
        <authorList>
            <consortium name="The Broad Institute Genomics Platform"/>
            <consortium name="The Broad Institute Genome Sequencing Center for Infectious Disease"/>
            <person name="Wu L."/>
            <person name="Ma J."/>
        </authorList>
    </citation>
    <scope>NUCLEOTIDE SEQUENCE [LARGE SCALE GENOMIC DNA]</scope>
    <source>
        <strain evidence="9">JCM 9933</strain>
    </source>
</reference>
<dbReference type="InterPro" id="IPR027469">
    <property type="entry name" value="Cation_efflux_TMD_sf"/>
</dbReference>
<feature type="transmembrane region" description="Helical" evidence="6">
    <location>
        <begin position="82"/>
        <end position="101"/>
    </location>
</feature>
<keyword evidence="3" id="KW-0864">Zinc transport</keyword>
<feature type="transmembrane region" description="Helical" evidence="6">
    <location>
        <begin position="153"/>
        <end position="170"/>
    </location>
</feature>
<dbReference type="InterPro" id="IPR002524">
    <property type="entry name" value="Cation_efflux"/>
</dbReference>
<sequence>MSGGDDDLPKDLAHITPAYRRALWVVVGLNVGYGLVEMFGGFVSGSQALKADALDFLGDGLISFLGLLAIGWSLAWRARSALVQGLFLAVLGVGVLAATGYRVLVLNQPEAELMGLFGAVALAVNVAAAAVLLPHRTGDANVRAVWLFSRNDAIGNLAVVVAAGLVWWTGTPWPDLAVAVVIAGLFLQSAWSIVRDALGDLRGAAHV</sequence>
<dbReference type="PANTHER" id="PTHR11562:SF17">
    <property type="entry name" value="RE54080P-RELATED"/>
    <property type="match status" value="1"/>
</dbReference>
<feature type="domain" description="Cation efflux protein transmembrane" evidence="7">
    <location>
        <begin position="23"/>
        <end position="201"/>
    </location>
</feature>
<comment type="caution">
    <text evidence="8">The sequence shown here is derived from an EMBL/GenBank/DDBJ whole genome shotgun (WGS) entry which is preliminary data.</text>
</comment>
<dbReference type="RefSeq" id="WP_343896500.1">
    <property type="nucleotide sequence ID" value="NZ_BAAAFZ010000053.1"/>
</dbReference>
<evidence type="ECO:0000256" key="3">
    <source>
        <dbReference type="ARBA" id="ARBA00022906"/>
    </source>
</evidence>
<comment type="subcellular location">
    <subcellularLocation>
        <location evidence="1">Membrane</location>
        <topology evidence="1">Multi-pass membrane protein</topology>
    </subcellularLocation>
</comment>
<keyword evidence="3" id="KW-0813">Transport</keyword>
<evidence type="ECO:0000259" key="7">
    <source>
        <dbReference type="Pfam" id="PF01545"/>
    </source>
</evidence>
<gene>
    <name evidence="8" type="ORF">GCM10009416_33290</name>
</gene>
<evidence type="ECO:0000313" key="9">
    <source>
        <dbReference type="Proteomes" id="UP001501588"/>
    </source>
</evidence>